<evidence type="ECO:0000313" key="3">
    <source>
        <dbReference type="Proteomes" id="UP001426770"/>
    </source>
</evidence>
<feature type="region of interest" description="Disordered" evidence="1">
    <location>
        <begin position="33"/>
        <end position="71"/>
    </location>
</feature>
<accession>A0ABP9WDZ4</accession>
<dbReference type="EMBL" id="BAABRR010000002">
    <property type="protein sequence ID" value="GAA5518061.1"/>
    <property type="molecule type" value="Genomic_DNA"/>
</dbReference>
<dbReference type="Proteomes" id="UP001426770">
    <property type="component" value="Unassembled WGS sequence"/>
</dbReference>
<evidence type="ECO:0000313" key="2">
    <source>
        <dbReference type="EMBL" id="GAA5518061.1"/>
    </source>
</evidence>
<name>A0ABP9WDZ4_9MICO</name>
<sequence length="71" mass="7574">MPRAGDVGAVAPYCGEMSFEEIFNPGLAHTRDQQALDKVRPATEVVGEAPPAQDRVPDVDIPDPGDLAPFE</sequence>
<protein>
    <submittedName>
        <fullName evidence="2">Uncharacterized protein</fullName>
    </submittedName>
</protein>
<comment type="caution">
    <text evidence="2">The sequence shown here is derived from an EMBL/GenBank/DDBJ whole genome shotgun (WGS) entry which is preliminary data.</text>
</comment>
<proteinExistence type="predicted"/>
<keyword evidence="3" id="KW-1185">Reference proteome</keyword>
<organism evidence="2 3">
    <name type="scientific">Demequina sediminis</name>
    <dbReference type="NCBI Taxonomy" id="1930058"/>
    <lineage>
        <taxon>Bacteria</taxon>
        <taxon>Bacillati</taxon>
        <taxon>Actinomycetota</taxon>
        <taxon>Actinomycetes</taxon>
        <taxon>Micrococcales</taxon>
        <taxon>Demequinaceae</taxon>
        <taxon>Demequina</taxon>
    </lineage>
</organism>
<gene>
    <name evidence="2" type="ORF">Lsed01_00478</name>
</gene>
<reference evidence="2 3" key="1">
    <citation type="submission" date="2024-02" db="EMBL/GenBank/DDBJ databases">
        <title>Lysinimicrobium sediminis NBRC 112286.</title>
        <authorList>
            <person name="Ichikawa N."/>
            <person name="Katano-Makiyama Y."/>
            <person name="Hidaka K."/>
        </authorList>
    </citation>
    <scope>NUCLEOTIDE SEQUENCE [LARGE SCALE GENOMIC DNA]</scope>
    <source>
        <strain evidence="2 3">NBRC 112286</strain>
    </source>
</reference>
<evidence type="ECO:0000256" key="1">
    <source>
        <dbReference type="SAM" id="MobiDB-lite"/>
    </source>
</evidence>